<dbReference type="SUPFAM" id="SSF48452">
    <property type="entry name" value="TPR-like"/>
    <property type="match status" value="2"/>
</dbReference>
<evidence type="ECO:0000256" key="2">
    <source>
        <dbReference type="ARBA" id="ARBA00023125"/>
    </source>
</evidence>
<dbReference type="PRINTS" id="PR00364">
    <property type="entry name" value="DISEASERSIST"/>
</dbReference>
<reference evidence="5 6" key="1">
    <citation type="submission" date="2019-02" db="EMBL/GenBank/DDBJ databases">
        <title>Jishengella sp. nov., isolated from a root of Zingiber montanum.</title>
        <authorList>
            <person name="Kuncharoen N."/>
            <person name="Kudo T."/>
            <person name="Masahiro Y."/>
            <person name="Ohkuma M."/>
            <person name="Tanasupawat S."/>
        </authorList>
    </citation>
    <scope>NUCLEOTIDE SEQUENCE [LARGE SCALE GENOMIC DNA]</scope>
    <source>
        <strain evidence="5 6">PLAI 1-1</strain>
    </source>
</reference>
<dbReference type="SUPFAM" id="SSF52540">
    <property type="entry name" value="P-loop containing nucleoside triphosphate hydrolases"/>
    <property type="match status" value="1"/>
</dbReference>
<proteinExistence type="inferred from homology"/>
<comment type="caution">
    <text evidence="5">The sequence shown here is derived from an EMBL/GenBank/DDBJ whole genome shotgun (WGS) entry which is preliminary data.</text>
</comment>
<dbReference type="EMBL" id="SJJR01000007">
    <property type="protein sequence ID" value="TCB97315.1"/>
    <property type="molecule type" value="Genomic_DNA"/>
</dbReference>
<dbReference type="Pfam" id="PF00486">
    <property type="entry name" value="Trans_reg_C"/>
    <property type="match status" value="1"/>
</dbReference>
<keyword evidence="6" id="KW-1185">Reference proteome</keyword>
<evidence type="ECO:0000259" key="4">
    <source>
        <dbReference type="PROSITE" id="PS51755"/>
    </source>
</evidence>
<dbReference type="GO" id="GO:0000160">
    <property type="term" value="P:phosphorelay signal transduction system"/>
    <property type="evidence" value="ECO:0007669"/>
    <property type="project" value="InterPro"/>
</dbReference>
<sequence length="979" mass="103569">MIIGLIARDGMGVAGEVSMRLAFGVLGPFVASVDDHPADLGGPRQRKVLACLVAARGRIVSVERLMEQVWDDGVPPTQATLFGYVAGLRRALEPGRAARTPARILVREGPGYALRAPAASVDAERFTALVVQGDRAASAADFGTAATTLDEALGLWRGPAYADFADADFAVAEIARLDALHAAAREQRLAVALANGDHQRVLGDLEALVVDQPLRERGWELLALALYRAGRQGDALAVLRRAREQLIAEIGVDPGPQLRRMEAAVLRQDACLELPRTSPGRPPVLAPPRRNIPAPLSSFVGRQAELEAVGRALAEHRLVTVIGAGGVGKTRLALEHCRGRADPDGPWLVELASLRDPAEVARAVSDVLSLPGIATSGQLAQRLADRAAVLVVDNAEHLIPGVAELARTVLGGCPGLRLLITSRQPLGVPGEAVLELAPLPLTEAVELLVNRINTANLAEWAGEPDPVLTTQVCRDLDGLPLAIELAAAQCRTLSLREIAFQLDDRLGLLTTGIAGDQDRHATVRNAIEWSYQLLTHAEQALFRQLCVFDGGFDLDAVRQVGGGPELPEPVPALLGLVRKSLVIADTATVPRRYRMLELVREYATALLVGAEQAQVLARHRRWLVGLVETGEQRLPTADGADWLRRLSAERDNIRAALTSALAAGEDLTAARICGALAWFWYRTGQIAEGQRWGGRTLAALDARRARTGATETSSGAGESAEWVLARARLLMAIGGCAYLSGDHAGSVAALGEATRLCARVGARHPHTTAAIYLASVTAIGGDVAGALSLADEAVRLADLVGEPWAQAEALTVRSQLSRACGNLARARDELTRANALARSCGHQWAVLSSGWMDGKVSTDLGEPDRALRTLAELARDVDPEHDPPSWLALAHSLAGALGRTGRAGTGAVLLGAVEALGKTIGYHPEQMDPHDAPGNTAAVAAALDPEAYQAGLARGRELTWSGLADLIAEVRSATVGDPR</sequence>
<gene>
    <name evidence="5" type="ORF">E0H26_13780</name>
</gene>
<dbReference type="InterPro" id="IPR027417">
    <property type="entry name" value="P-loop_NTPase"/>
</dbReference>
<evidence type="ECO:0000256" key="1">
    <source>
        <dbReference type="ARBA" id="ARBA00005820"/>
    </source>
</evidence>
<evidence type="ECO:0000313" key="6">
    <source>
        <dbReference type="Proteomes" id="UP000292274"/>
    </source>
</evidence>
<dbReference type="CDD" id="cd15831">
    <property type="entry name" value="BTAD"/>
    <property type="match status" value="1"/>
</dbReference>
<accession>A0A4V2LWQ0</accession>
<evidence type="ECO:0000313" key="5">
    <source>
        <dbReference type="EMBL" id="TCB97315.1"/>
    </source>
</evidence>
<dbReference type="InterPro" id="IPR005158">
    <property type="entry name" value="BTAD"/>
</dbReference>
<dbReference type="Pfam" id="PF03704">
    <property type="entry name" value="BTAD"/>
    <property type="match status" value="1"/>
</dbReference>
<feature type="DNA-binding region" description="OmpR/PhoB-type" evidence="3">
    <location>
        <begin position="8"/>
        <end position="116"/>
    </location>
</feature>
<keyword evidence="2 3" id="KW-0238">DNA-binding</keyword>
<dbReference type="CDD" id="cd00383">
    <property type="entry name" value="trans_reg_C"/>
    <property type="match status" value="1"/>
</dbReference>
<dbReference type="InterPro" id="IPR011990">
    <property type="entry name" value="TPR-like_helical_dom_sf"/>
</dbReference>
<dbReference type="InterPro" id="IPR036388">
    <property type="entry name" value="WH-like_DNA-bd_sf"/>
</dbReference>
<dbReference type="GO" id="GO:0006355">
    <property type="term" value="P:regulation of DNA-templated transcription"/>
    <property type="evidence" value="ECO:0007669"/>
    <property type="project" value="InterPro"/>
</dbReference>
<dbReference type="InterPro" id="IPR058852">
    <property type="entry name" value="HTH_77"/>
</dbReference>
<dbReference type="InterPro" id="IPR001867">
    <property type="entry name" value="OmpR/PhoB-type_DNA-bd"/>
</dbReference>
<dbReference type="GO" id="GO:0003677">
    <property type="term" value="F:DNA binding"/>
    <property type="evidence" value="ECO:0007669"/>
    <property type="project" value="UniProtKB-UniRule"/>
</dbReference>
<dbReference type="Gene3D" id="1.10.10.10">
    <property type="entry name" value="Winged helix-like DNA-binding domain superfamily/Winged helix DNA-binding domain"/>
    <property type="match status" value="1"/>
</dbReference>
<dbReference type="Proteomes" id="UP000292274">
    <property type="component" value="Unassembled WGS sequence"/>
</dbReference>
<dbReference type="PROSITE" id="PS51755">
    <property type="entry name" value="OMPR_PHOB"/>
    <property type="match status" value="1"/>
</dbReference>
<organism evidence="5 6">
    <name type="scientific">Micromonospora zingiberis</name>
    <dbReference type="NCBI Taxonomy" id="2053011"/>
    <lineage>
        <taxon>Bacteria</taxon>
        <taxon>Bacillati</taxon>
        <taxon>Actinomycetota</taxon>
        <taxon>Actinomycetes</taxon>
        <taxon>Micromonosporales</taxon>
        <taxon>Micromonosporaceae</taxon>
        <taxon>Micromonospora</taxon>
    </lineage>
</organism>
<dbReference type="SUPFAM" id="SSF46894">
    <property type="entry name" value="C-terminal effector domain of the bipartite response regulators"/>
    <property type="match status" value="1"/>
</dbReference>
<comment type="similarity">
    <text evidence="1">Belongs to the AfsR/DnrI/RedD regulatory family.</text>
</comment>
<dbReference type="InterPro" id="IPR016032">
    <property type="entry name" value="Sig_transdc_resp-reg_C-effctor"/>
</dbReference>
<dbReference type="SMART" id="SM01043">
    <property type="entry name" value="BTAD"/>
    <property type="match status" value="1"/>
</dbReference>
<dbReference type="SMART" id="SM00862">
    <property type="entry name" value="Trans_reg_C"/>
    <property type="match status" value="1"/>
</dbReference>
<dbReference type="Gene3D" id="1.25.40.10">
    <property type="entry name" value="Tetratricopeptide repeat domain"/>
    <property type="match status" value="2"/>
</dbReference>
<dbReference type="Gene3D" id="3.40.50.300">
    <property type="entry name" value="P-loop containing nucleotide triphosphate hydrolases"/>
    <property type="match status" value="1"/>
</dbReference>
<dbReference type="Pfam" id="PF25872">
    <property type="entry name" value="HTH_77"/>
    <property type="match status" value="1"/>
</dbReference>
<feature type="domain" description="OmpR/PhoB-type" evidence="4">
    <location>
        <begin position="8"/>
        <end position="116"/>
    </location>
</feature>
<protein>
    <submittedName>
        <fullName evidence="5">AfsR/SARP family transcriptional regulator</fullName>
    </submittedName>
</protein>
<dbReference type="PANTHER" id="PTHR47691:SF3">
    <property type="entry name" value="HTH-TYPE TRANSCRIPTIONAL REGULATOR RV0890C-RELATED"/>
    <property type="match status" value="1"/>
</dbReference>
<name>A0A4V2LWQ0_9ACTN</name>
<dbReference type="PANTHER" id="PTHR47691">
    <property type="entry name" value="REGULATOR-RELATED"/>
    <property type="match status" value="1"/>
</dbReference>
<dbReference type="OrthoDB" id="33864at2"/>
<dbReference type="RefSeq" id="WP_131303983.1">
    <property type="nucleotide sequence ID" value="NZ_SJJR01000007.1"/>
</dbReference>
<evidence type="ECO:0000256" key="3">
    <source>
        <dbReference type="PROSITE-ProRule" id="PRU01091"/>
    </source>
</evidence>
<dbReference type="AlphaFoldDB" id="A0A4V2LWQ0"/>